<feature type="region of interest" description="Disordered" evidence="2">
    <location>
        <begin position="1597"/>
        <end position="1649"/>
    </location>
</feature>
<feature type="region of interest" description="Disordered" evidence="2">
    <location>
        <begin position="3606"/>
        <end position="3668"/>
    </location>
</feature>
<dbReference type="STRING" id="188477.A0A433SVQ6"/>
<feature type="compositionally biased region" description="Polar residues" evidence="2">
    <location>
        <begin position="2111"/>
        <end position="2159"/>
    </location>
</feature>
<feature type="compositionally biased region" description="Low complexity" evidence="2">
    <location>
        <begin position="3962"/>
        <end position="3978"/>
    </location>
</feature>
<reference evidence="3 4" key="1">
    <citation type="submission" date="2019-01" db="EMBL/GenBank/DDBJ databases">
        <title>A draft genome assembly of the solar-powered sea slug Elysia chlorotica.</title>
        <authorList>
            <person name="Cai H."/>
            <person name="Li Q."/>
            <person name="Fang X."/>
            <person name="Li J."/>
            <person name="Curtis N.E."/>
            <person name="Altenburger A."/>
            <person name="Shibata T."/>
            <person name="Feng M."/>
            <person name="Maeda T."/>
            <person name="Schwartz J.A."/>
            <person name="Shigenobu S."/>
            <person name="Lundholm N."/>
            <person name="Nishiyama T."/>
            <person name="Yang H."/>
            <person name="Hasebe M."/>
            <person name="Li S."/>
            <person name="Pierce S.K."/>
            <person name="Wang J."/>
        </authorList>
    </citation>
    <scope>NUCLEOTIDE SEQUENCE [LARGE SCALE GENOMIC DNA]</scope>
    <source>
        <strain evidence="3">EC2010</strain>
        <tissue evidence="3">Whole organism of an adult</tissue>
    </source>
</reference>
<feature type="region of interest" description="Disordered" evidence="2">
    <location>
        <begin position="3423"/>
        <end position="3444"/>
    </location>
</feature>
<gene>
    <name evidence="3" type="ORF">EGW08_018908</name>
</gene>
<feature type="region of interest" description="Disordered" evidence="2">
    <location>
        <begin position="2111"/>
        <end position="2218"/>
    </location>
</feature>
<feature type="region of interest" description="Disordered" evidence="2">
    <location>
        <begin position="2705"/>
        <end position="2730"/>
    </location>
</feature>
<evidence type="ECO:0000313" key="4">
    <source>
        <dbReference type="Proteomes" id="UP000271974"/>
    </source>
</evidence>
<feature type="region of interest" description="Disordered" evidence="2">
    <location>
        <begin position="2017"/>
        <end position="2042"/>
    </location>
</feature>
<feature type="compositionally biased region" description="Low complexity" evidence="2">
    <location>
        <begin position="1274"/>
        <end position="1283"/>
    </location>
</feature>
<feature type="compositionally biased region" description="Low complexity" evidence="2">
    <location>
        <begin position="1317"/>
        <end position="1329"/>
    </location>
</feature>
<feature type="compositionally biased region" description="Basic and acidic residues" evidence="2">
    <location>
        <begin position="1920"/>
        <end position="1930"/>
    </location>
</feature>
<feature type="compositionally biased region" description="Polar residues" evidence="2">
    <location>
        <begin position="3650"/>
        <end position="3668"/>
    </location>
</feature>
<feature type="region of interest" description="Disordered" evidence="2">
    <location>
        <begin position="1920"/>
        <end position="1950"/>
    </location>
</feature>
<dbReference type="Proteomes" id="UP000271974">
    <property type="component" value="Unassembled WGS sequence"/>
</dbReference>
<evidence type="ECO:0000313" key="3">
    <source>
        <dbReference type="EMBL" id="RUS73336.1"/>
    </source>
</evidence>
<dbReference type="OrthoDB" id="6163019at2759"/>
<protein>
    <submittedName>
        <fullName evidence="3">Uncharacterized protein</fullName>
    </submittedName>
</protein>
<feature type="compositionally biased region" description="Polar residues" evidence="2">
    <location>
        <begin position="2185"/>
        <end position="2205"/>
    </location>
</feature>
<feature type="region of interest" description="Disordered" evidence="2">
    <location>
        <begin position="3875"/>
        <end position="3899"/>
    </location>
</feature>
<feature type="region of interest" description="Disordered" evidence="2">
    <location>
        <begin position="3513"/>
        <end position="3539"/>
    </location>
</feature>
<feature type="compositionally biased region" description="Basic and acidic residues" evidence="2">
    <location>
        <begin position="335"/>
        <end position="350"/>
    </location>
</feature>
<feature type="region of interest" description="Disordered" evidence="2">
    <location>
        <begin position="2073"/>
        <end position="2099"/>
    </location>
</feature>
<evidence type="ECO:0000256" key="1">
    <source>
        <dbReference type="SAM" id="Coils"/>
    </source>
</evidence>
<feature type="compositionally biased region" description="Polar residues" evidence="2">
    <location>
        <begin position="927"/>
        <end position="954"/>
    </location>
</feature>
<feature type="compositionally biased region" description="Polar residues" evidence="2">
    <location>
        <begin position="116"/>
        <end position="159"/>
    </location>
</feature>
<feature type="region of interest" description="Disordered" evidence="2">
    <location>
        <begin position="915"/>
        <end position="955"/>
    </location>
</feature>
<dbReference type="EMBL" id="RQTK01000948">
    <property type="protein sequence ID" value="RUS73336.1"/>
    <property type="molecule type" value="Genomic_DNA"/>
</dbReference>
<feature type="compositionally biased region" description="Low complexity" evidence="2">
    <location>
        <begin position="3881"/>
        <end position="3890"/>
    </location>
</feature>
<feature type="coiled-coil region" evidence="1">
    <location>
        <begin position="70"/>
        <end position="97"/>
    </location>
</feature>
<feature type="region of interest" description="Disordered" evidence="2">
    <location>
        <begin position="1272"/>
        <end position="1355"/>
    </location>
</feature>
<accession>A0A433SVQ6</accession>
<feature type="region of interest" description="Disordered" evidence="2">
    <location>
        <begin position="657"/>
        <end position="693"/>
    </location>
</feature>
<feature type="compositionally biased region" description="Basic and acidic residues" evidence="2">
    <location>
        <begin position="160"/>
        <end position="173"/>
    </location>
</feature>
<feature type="compositionally biased region" description="Polar residues" evidence="2">
    <location>
        <begin position="422"/>
        <end position="440"/>
    </location>
</feature>
<feature type="compositionally biased region" description="Basic residues" evidence="2">
    <location>
        <begin position="324"/>
        <end position="334"/>
    </location>
</feature>
<feature type="compositionally biased region" description="Polar residues" evidence="2">
    <location>
        <begin position="174"/>
        <end position="191"/>
    </location>
</feature>
<feature type="compositionally biased region" description="Low complexity" evidence="2">
    <location>
        <begin position="659"/>
        <end position="692"/>
    </location>
</feature>
<feature type="compositionally biased region" description="Polar residues" evidence="2">
    <location>
        <begin position="3617"/>
        <end position="3641"/>
    </location>
</feature>
<name>A0A433SVQ6_ELYCH</name>
<feature type="region of interest" description="Disordered" evidence="2">
    <location>
        <begin position="3947"/>
        <end position="3978"/>
    </location>
</feature>
<comment type="caution">
    <text evidence="3">The sequence shown here is derived from an EMBL/GenBank/DDBJ whole genome shotgun (WGS) entry which is preliminary data.</text>
</comment>
<evidence type="ECO:0000256" key="2">
    <source>
        <dbReference type="SAM" id="MobiDB-lite"/>
    </source>
</evidence>
<feature type="compositionally biased region" description="Low complexity" evidence="2">
    <location>
        <begin position="1932"/>
        <end position="1950"/>
    </location>
</feature>
<sequence length="4081" mass="436002">MAQKTVQIVEQRADDPSVQKIDLSEELKELLINNPISGRSDYRDLDESFSRDQSLGEPNTLQSREYRRALLAEQRQQRNAESRRKQQEKRVQLMLKKEKQRIWIRERRRQKLLLAQQISPTPGKSSDLASGVIISSPQPKKQNSKRWSTNWAVTGSESSHGSREKLQTQRDKQPASNLSADGEVSTTTAGEESSDANAKRKLVFGTCAVGSTAAAATSSHHDSGAEGMSACDLSKSPADSTTGEVWVATALSKHPERADADSSTGAAGLNLKIVRRWAMRDDFSSSDDDAHEYVPVKHSRTSGRTIKPVERRLEKAVVDASMTKRGRRYKRKETKVKTKASENPTKDSDVIKSPSGTSKQARKDRVSSSVKKVRTKKPEKKLLPSDTSGISTALSEPTELTSVADTKQPSNPSESLMPGFGSSRTPSKEQSMSSSVQKQQIPLKEISISSSHLPSSHLDILTKSAANNDANINSAENLPSYQQSMPISQSGHIDSASFSMNFLNYLTTPQQSPPNIMTSNSSTPLSIFSPNPPSSVCFSMPPSVVHSNATIAPPSLSVANSGALQIPPSTNLVYKVSSDFPLPISKGVVDYLAQQTFSHNQNPGMNNSAASIKTTVGATTSIPSAVVVTLPKDANLIHMPGSLPINAPRSTDSLLQTLQSQPQQQKHHGQQQNQQHHGQQQNQHQQQMQASQFCGGREMSRHLVEQMLTNLSNEQENPSHVQTAPVPTNPLPQSQIQTSQQPQSMQQSSYGSTYKSNVSSHTPTGPRQSPAHSNNQSNLQSIYRHSPSCNLRAGLGTSNAQGVFTTDRLNNQGQAASMSTNLGSSLQPYQSLPAPAHQQAPVPQPPQPFPALAHQQAPSSQPGFHSLVLPHSHHMAQPNLQNSQFLKAEADISNAHPQRDQFRLVVASPKEKQLQQRSLLQPQGQQTMNYSSVQPSRMQQSIRMQSTQSLQGTSKAKVVKQVQKISQQLKNSANQHQQITQQHGANQQITQQHSENQQMPQQHSANQQMPQQHSANQQMPQQHSAIQQVLQKNNVIQQMLQQNSANQQILQQSNVNQIVQQENNVNKPTLQQNDSNFQLLGQHSPRPTQNYRLPGPSVQRFPSNSNYVQSNRILASGQPLSHYGEAHQEGNNPIRTLTSFLTDQINQRPQPHELGPPNNQSSKKVICTMPRVVSNKSAKDHILNIPTSTMINKKGAISLLDDASRKKNLTKVFLGRVSSKCKDSSNSVVEAHAHRSLVSQPSCQTQPSCQPQPPQAHTTLSKVRIVITPALHGLPSSLPSTSSRSHKPQAVPSGVRPSLPNMAQAPRLPIQPRTFPQSQSTQTTVLSSTKARSSVFNLRPPAPGQTQPQPRASFEHRPVRVGLSPRMCLPVRISQDPTVPLTAQVTTAENQGSVGKSSRSTGCSQAQVAAAIRSSVPSAVLETSQNNVSRTSLQALDLRQPSPSGVLPSDNGRTREDLPCVTAHANQHPRQRTILTSAGPKSLEAVKRTASQAFPAHPTVQRVAMDYPLTNAQIKKEFASSSNDPPTKCLKYENQLNTSKEQHSVNNVSQTFGRIATGSLDHSSTHETAQTAVSETASCSRPVTTIADHIRIKKEHHEATGNILSPSISSDTVQSSSSSCQSRLLSSSSTKTTTSSQAMTAPSQTRMEQDCHRLENNVTLSQFPTSTTVAFSMSSRSIPDLPTAVRIKQEHHAQASTGESSLPSDSTSVGALLTMVSISNLTVFSPQKSVGIVSQKGTPEVPHPVQIKQEQHKRNHPDLHSTNLPTPSSTIAVSNIGNQSTSTALEKNTSERQNLSSQIRIKQEQHVRKYPELQSVSLSASTLTTYSKVSNQPTAISSQKTTTEGTVDNTARLNLSTIIGTTQEQYMKNSFGSNVPTPSTTTTISTLTDQSTSTATKQIVTADGAVNNVARLNVSSQVRIKQEQHAKDTYGTRSSESSVTSQSTLVSTTSPESCVTSQSTLVSTTVAGRKQSACVEPPSVQQALCSEGPCLPHSARIKQERQAPQVSSVLSTVPVSVSTSKTSQSATPSVKKDIEGAASGRSAYPHQVRIKQEQHAQYVSRVEPTMSKSVTVNVSAPVSQSTQPAILSSPTENEEVSSTNLTVPHHVTVKQEQWTKASTPNPHSIPAETTVSKQHQSSLLQERDNQQQSRQTSVDTSSLPDHMRVKQEHYNTGQAKPLPPKTAVMSRSANHVSSQATLSEQQSPLTAPVPRASESGSQTQVRIKQEHYAAAMQAQGEQSTSTSIVTVSAASSTCSPNQDKSSVKRISSSTNFFSKVSAKVAEKVVEIRSKDSPAVLNTIPSTCASTSSNESATASSYTALMVPTNSIVTKQPPKAAPLQPIHVRIKQEQVTDQNKSPALNGQNLIRASKGVNSQSIYNAAQTLRETYATSNKDNPVKSIISQNQLQTTTSCTSKSSYFNLNKGLMTVAQDFSRKGSQSQKLSSSLVSSHSGRFKAREDLPLHTRIKIEHIMNEDAEHDSEETISADEPKEMPDESLPWQVKTFSIGPAMPELQADKTVTTVTVYPGFTSRGAPSLNSVSSPVCASWQPSQLAVAATPLHQAGEQFDTGLESRTPSIVPVSETLPIAPTERPPGLSVAGEALCPAETVRSESRQTKTQNIPVTPVVSQQQILTDLQSGDCEIRKHAPRCSSTGTVLTASSGRPVLMQGALLRPGTVQTTGIRLPETQVTPVKPVRLAVTEGPRALTQNSVPMSSPGQPVLSQGASSKPSSLQDFPIQALNTTGSLVGCFPAGDGPQSYTSDTASPAGLEVQTVSGRTSSENGQVSLETMETARGLGIAVVDSPASAEIITNSIVNSEKLNNGPEQNTGGTSLGSVNTNITVRATSTGSLSSGNDSSQQSIKSNKLLEENPPAASSINHNIAPVNSPRLTEAAFCTAVASQSKQDVATGSRLELMIQDGAVRTLTATESDTCQNTTGTNAVSQTELHCSSEVNTTEPNMRVTATPIAYIPISTTPNTERSASTSDIVPLSTVSSKLLKASVLETGLNSDSSIRTAVIKDDVDAASTSSTCIATATLSATDPVHPWTTENQVVAASQTSAMPATCVKSEGPQPVTSAMTAVEGPPSSVVASYCVVVAQPAQNAQVKCCVAAPPVVAMATNGASENPTARATVDLGLVKTDGDSVASSYSNYSVVLCSSVTETNAGNAQYAESSLPILSESGSIVKVKTDKDSFTTGTGTTSGPVHTSVAVTTAVPQYQVVVSTSGNVLPVKAQVDALAATSSSITGISPSALDLCKTETAPVSQYQVVVSDMTAVTSEKVKTELIDKSLKSEDQISEKKSVPSFTSQESLLVQTKPIGVASPCEKSLNCAKLVTASIIQPPQLTAPTSTGAKAGSNTLDVGLSLGVTSSGTPALLSANTAVSNPEVSTSSAFEQPINLMVTAQTLSQKDVAIGQSNASILMEKQLRSSSTLDVPSTSSSDQSTSEPMLYRKDISERHDVLGLTSTGSGYTVTFSLPSAEEQNRSTAPILAVSEVKKEVVLEVNLRRELIDLSHEEDGPSCALQVEDSRSNHRADPRLPSEGQPVNVQVGQEIIAGSNILQNNNSFAAQKTEDNVEQTSHDSLNDNVKLEKTVFSFPSSLHEEIIDLSDEDDDYTAPKQCDQASGTSRVCQPSLASDPQAAVNSSDGRHVPSCHDQSTNAGQTLESSKEQTASQIEEAITNVAIKYQDIVTNISDDEDDDAITNQDDNDCEEILIVENLEDKNDFITNLHEHSHPAGSMLNQQLEPQQPSAAIEPAAACNTAQEILATDIVKQDITAVVYPNISTVIDLCDEDDVDNTDCTSVVDKNVICVDSPEDINSSAAFSEMASNIPLGEDGDDDVIIVPGLSSGPTLAISASKVEQETGGSDNLTSRQSAAAWPLEGQPEGSSIAASAAGEDEETVSVASSECSLRSILALPSIRSRGESGRTSSVASAESSAPAGSSLTALVSSMFSPPRKSGSGGGSRGLSQRSKSASSSSGSALALPSADSLIGQTLADLAAWDKAKVAAWLVEHKLDKICPNLMNLDGRGLQRMAFEYWRDQDVFFQRIKKALGVSIFQAMVICKSMRDLMGEAAKEHEGSHGGGS</sequence>
<feature type="region of interest" description="Disordered" evidence="2">
    <location>
        <begin position="816"/>
        <end position="864"/>
    </location>
</feature>
<feature type="compositionally biased region" description="Polar residues" evidence="2">
    <location>
        <begin position="971"/>
        <end position="1025"/>
    </location>
</feature>
<feature type="compositionally biased region" description="Low complexity" evidence="2">
    <location>
        <begin position="3424"/>
        <end position="3441"/>
    </location>
</feature>
<organism evidence="3 4">
    <name type="scientific">Elysia chlorotica</name>
    <name type="common">Eastern emerald elysia</name>
    <name type="synonym">Sea slug</name>
    <dbReference type="NCBI Taxonomy" id="188477"/>
    <lineage>
        <taxon>Eukaryota</taxon>
        <taxon>Metazoa</taxon>
        <taxon>Spiralia</taxon>
        <taxon>Lophotrochozoa</taxon>
        <taxon>Mollusca</taxon>
        <taxon>Gastropoda</taxon>
        <taxon>Heterobranchia</taxon>
        <taxon>Euthyneura</taxon>
        <taxon>Panpulmonata</taxon>
        <taxon>Sacoglossa</taxon>
        <taxon>Placobranchoidea</taxon>
        <taxon>Plakobranchidae</taxon>
        <taxon>Elysia</taxon>
    </lineage>
</organism>
<feature type="compositionally biased region" description="Low complexity" evidence="2">
    <location>
        <begin position="1605"/>
        <end position="1640"/>
    </location>
</feature>
<proteinExistence type="predicted"/>
<feature type="compositionally biased region" description="Polar residues" evidence="2">
    <location>
        <begin position="714"/>
        <end position="726"/>
    </location>
</feature>
<keyword evidence="1" id="KW-0175">Coiled coil</keyword>
<feature type="compositionally biased region" description="Basic and acidic residues" evidence="2">
    <location>
        <begin position="3522"/>
        <end position="3534"/>
    </location>
</feature>
<feature type="compositionally biased region" description="Low complexity" evidence="2">
    <location>
        <begin position="915"/>
        <end position="926"/>
    </location>
</feature>
<feature type="region of interest" description="Disordered" evidence="2">
    <location>
        <begin position="714"/>
        <end position="778"/>
    </location>
</feature>
<feature type="compositionally biased region" description="Polar residues" evidence="2">
    <location>
        <begin position="753"/>
        <end position="778"/>
    </location>
</feature>
<feature type="region of interest" description="Disordered" evidence="2">
    <location>
        <begin position="967"/>
        <end position="1025"/>
    </location>
</feature>
<feature type="compositionally biased region" description="Low complexity" evidence="2">
    <location>
        <begin position="733"/>
        <end position="752"/>
    </location>
</feature>
<feature type="compositionally biased region" description="Polar residues" evidence="2">
    <location>
        <begin position="816"/>
        <end position="830"/>
    </location>
</feature>
<feature type="compositionally biased region" description="Polar residues" evidence="2">
    <location>
        <begin position="385"/>
        <end position="414"/>
    </location>
</feature>
<keyword evidence="4" id="KW-1185">Reference proteome</keyword>
<feature type="region of interest" description="Disordered" evidence="2">
    <location>
        <begin position="317"/>
        <end position="440"/>
    </location>
</feature>
<feature type="compositionally biased region" description="Low complexity" evidence="2">
    <location>
        <begin position="2017"/>
        <end position="2027"/>
    </location>
</feature>
<feature type="region of interest" description="Disordered" evidence="2">
    <location>
        <begin position="115"/>
        <end position="196"/>
    </location>
</feature>